<dbReference type="PANTHER" id="PTHR21089:SF1">
    <property type="entry name" value="BIFUNCTIONAL 3-DEHYDROQUINATE DEHYDRATASE_SHIKIMATE DEHYDROGENASE, CHLOROPLASTIC"/>
    <property type="match status" value="1"/>
</dbReference>
<dbReference type="GO" id="GO:0005829">
    <property type="term" value="C:cytosol"/>
    <property type="evidence" value="ECO:0007669"/>
    <property type="project" value="TreeGrafter"/>
</dbReference>
<dbReference type="EMBL" id="CAFBNI010000073">
    <property type="protein sequence ID" value="CAB4947272.1"/>
    <property type="molecule type" value="Genomic_DNA"/>
</dbReference>
<dbReference type="Gene3D" id="3.40.50.720">
    <property type="entry name" value="NAD(P)-binding Rossmann-like Domain"/>
    <property type="match status" value="1"/>
</dbReference>
<evidence type="ECO:0000313" key="7">
    <source>
        <dbReference type="EMBL" id="CAB5060218.1"/>
    </source>
</evidence>
<evidence type="ECO:0000259" key="1">
    <source>
        <dbReference type="Pfam" id="PF08501"/>
    </source>
</evidence>
<dbReference type="InterPro" id="IPR013708">
    <property type="entry name" value="Shikimate_DH-bd_N"/>
</dbReference>
<dbReference type="GO" id="GO:0019632">
    <property type="term" value="P:shikimate metabolic process"/>
    <property type="evidence" value="ECO:0007669"/>
    <property type="project" value="TreeGrafter"/>
</dbReference>
<dbReference type="EMBL" id="CAEZUF010000003">
    <property type="protein sequence ID" value="CAB4584163.1"/>
    <property type="molecule type" value="Genomic_DNA"/>
</dbReference>
<proteinExistence type="predicted"/>
<reference evidence="3" key="1">
    <citation type="submission" date="2020-05" db="EMBL/GenBank/DDBJ databases">
        <authorList>
            <person name="Chiriac C."/>
            <person name="Salcher M."/>
            <person name="Ghai R."/>
            <person name="Kavagutti S V."/>
        </authorList>
    </citation>
    <scope>NUCLEOTIDE SEQUENCE</scope>
</reference>
<organism evidence="3">
    <name type="scientific">freshwater metagenome</name>
    <dbReference type="NCBI Taxonomy" id="449393"/>
    <lineage>
        <taxon>unclassified sequences</taxon>
        <taxon>metagenomes</taxon>
        <taxon>ecological metagenomes</taxon>
    </lineage>
</organism>
<dbReference type="Gene3D" id="3.40.50.10860">
    <property type="entry name" value="Leucine Dehydrogenase, chain A, domain 1"/>
    <property type="match status" value="1"/>
</dbReference>
<dbReference type="Pfam" id="PF08501">
    <property type="entry name" value="Shikimate_dh_N"/>
    <property type="match status" value="1"/>
</dbReference>
<dbReference type="SUPFAM" id="SSF53223">
    <property type="entry name" value="Aminoacid dehydrogenase-like, N-terminal domain"/>
    <property type="match status" value="1"/>
</dbReference>
<dbReference type="EMBL" id="CAFBQT010000017">
    <property type="protein sequence ID" value="CAB5060218.1"/>
    <property type="molecule type" value="Genomic_DNA"/>
</dbReference>
<evidence type="ECO:0000313" key="5">
    <source>
        <dbReference type="EMBL" id="CAB4789944.1"/>
    </source>
</evidence>
<dbReference type="InterPro" id="IPR046346">
    <property type="entry name" value="Aminoacid_DH-like_N_sf"/>
</dbReference>
<name>A0A6J6MSQ0_9ZZZZ</name>
<dbReference type="AlphaFoldDB" id="A0A6J6MSQ0"/>
<dbReference type="InterPro" id="IPR036291">
    <property type="entry name" value="NAD(P)-bd_dom_sf"/>
</dbReference>
<dbReference type="GO" id="GO:0050661">
    <property type="term" value="F:NADP binding"/>
    <property type="evidence" value="ECO:0007669"/>
    <property type="project" value="TreeGrafter"/>
</dbReference>
<evidence type="ECO:0000313" key="2">
    <source>
        <dbReference type="EMBL" id="CAB4584163.1"/>
    </source>
</evidence>
<dbReference type="EMBL" id="CAEZWY010000120">
    <property type="protein sequence ID" value="CAB4676629.1"/>
    <property type="molecule type" value="Genomic_DNA"/>
</dbReference>
<dbReference type="GO" id="GO:0004764">
    <property type="term" value="F:shikimate 3-dehydrogenase (NADP+) activity"/>
    <property type="evidence" value="ECO:0007669"/>
    <property type="project" value="InterPro"/>
</dbReference>
<dbReference type="InterPro" id="IPR022893">
    <property type="entry name" value="Shikimate_DH_fam"/>
</dbReference>
<gene>
    <name evidence="2" type="ORF">UFOPK1791_00106</name>
    <name evidence="3" type="ORF">UFOPK2312_00900</name>
    <name evidence="4" type="ORF">UFOPK2802_00512</name>
    <name evidence="5" type="ORF">UFOPK2982_00485</name>
    <name evidence="6" type="ORF">UFOPK3783_00653</name>
    <name evidence="7" type="ORF">UFOPK4355_00247</name>
</gene>
<dbReference type="PANTHER" id="PTHR21089">
    <property type="entry name" value="SHIKIMATE DEHYDROGENASE"/>
    <property type="match status" value="1"/>
</dbReference>
<sequence length="282" mass="30883">MIRAAVLGSPISHSLSPTLHKRAYEILGVAGLYEAIEVSEVEFPQFMAEAISIDSKINWRGFSLTMPLKEIAANTLSEVDPVASRIASANTVIINRSQNDVNLQVISTDVSAFSNIFNRMELTQDCHVSVIGGGGTARAAIAALDGRVSRINIYQRSEKRNRVIANAALISELVFHDFSQLSDISRSVLAVSTVPKTASDFLLSSLPSKLKKEQTLFDVSYSPWPSASLSAWDIAGGSIIDGLELLIRQALEQIRMMTMVSFDFEEMHKALRMHAMEVINNA</sequence>
<protein>
    <submittedName>
        <fullName evidence="3">Unannotated protein</fullName>
    </submittedName>
</protein>
<evidence type="ECO:0000313" key="4">
    <source>
        <dbReference type="EMBL" id="CAB4740465.1"/>
    </source>
</evidence>
<dbReference type="EMBL" id="CAFAAE010000052">
    <property type="protein sequence ID" value="CAB4789944.1"/>
    <property type="molecule type" value="Genomic_DNA"/>
</dbReference>
<feature type="domain" description="Shikimate dehydrogenase substrate binding N-terminal" evidence="1">
    <location>
        <begin position="6"/>
        <end position="92"/>
    </location>
</feature>
<dbReference type="GO" id="GO:0009423">
    <property type="term" value="P:chorismate biosynthetic process"/>
    <property type="evidence" value="ECO:0007669"/>
    <property type="project" value="TreeGrafter"/>
</dbReference>
<dbReference type="SUPFAM" id="SSF51735">
    <property type="entry name" value="NAD(P)-binding Rossmann-fold domains"/>
    <property type="match status" value="1"/>
</dbReference>
<evidence type="ECO:0000313" key="3">
    <source>
        <dbReference type="EMBL" id="CAB4676629.1"/>
    </source>
</evidence>
<evidence type="ECO:0000313" key="6">
    <source>
        <dbReference type="EMBL" id="CAB4947272.1"/>
    </source>
</evidence>
<dbReference type="EMBL" id="CAEZYX010000037">
    <property type="protein sequence ID" value="CAB4740465.1"/>
    <property type="molecule type" value="Genomic_DNA"/>
</dbReference>
<accession>A0A6J6MSQ0</accession>